<organism evidence="1 2">
    <name type="scientific">Panicum virgatum</name>
    <name type="common">Blackwell switchgrass</name>
    <dbReference type="NCBI Taxonomy" id="38727"/>
    <lineage>
        <taxon>Eukaryota</taxon>
        <taxon>Viridiplantae</taxon>
        <taxon>Streptophyta</taxon>
        <taxon>Embryophyta</taxon>
        <taxon>Tracheophyta</taxon>
        <taxon>Spermatophyta</taxon>
        <taxon>Magnoliopsida</taxon>
        <taxon>Liliopsida</taxon>
        <taxon>Poales</taxon>
        <taxon>Poaceae</taxon>
        <taxon>PACMAD clade</taxon>
        <taxon>Panicoideae</taxon>
        <taxon>Panicodae</taxon>
        <taxon>Paniceae</taxon>
        <taxon>Panicinae</taxon>
        <taxon>Panicum</taxon>
        <taxon>Panicum sect. Hiantes</taxon>
    </lineage>
</organism>
<dbReference type="AlphaFoldDB" id="A0A8T0QJP5"/>
<evidence type="ECO:0000313" key="2">
    <source>
        <dbReference type="Proteomes" id="UP000823388"/>
    </source>
</evidence>
<sequence>MTCQQPWPMVFQRQTLAQTSSYQYYALALQPMACQQSWLKVQQPQHMIQQPQPMAYQQQRQLDSYHLQELASQPVVYAQQQSVGHRSQTSTPIPIIGQQSMSASQSIIGETQTQTQTQVSAQWPMTQPLLFQRIMQHPRIVDRLQQLHGYEQQASILQPMECQWQTVVQPAIRHQVQSAIRQEKTQWEEFVQAMRVNEDLFSSYMAKVDNENKCVQSEKLNSRMTDESGDTDYKV</sequence>
<comment type="caution">
    <text evidence="1">The sequence shown here is derived from an EMBL/GenBank/DDBJ whole genome shotgun (WGS) entry which is preliminary data.</text>
</comment>
<keyword evidence="2" id="KW-1185">Reference proteome</keyword>
<evidence type="ECO:0000313" key="1">
    <source>
        <dbReference type="EMBL" id="KAG2570444.1"/>
    </source>
</evidence>
<proteinExistence type="predicted"/>
<dbReference type="Proteomes" id="UP000823388">
    <property type="component" value="Chromosome 7K"/>
</dbReference>
<protein>
    <submittedName>
        <fullName evidence="1">Uncharacterized protein</fullName>
    </submittedName>
</protein>
<dbReference type="EMBL" id="CM029049">
    <property type="protein sequence ID" value="KAG2570444.1"/>
    <property type="molecule type" value="Genomic_DNA"/>
</dbReference>
<reference evidence="1 2" key="1">
    <citation type="submission" date="2020-05" db="EMBL/GenBank/DDBJ databases">
        <title>WGS assembly of Panicum virgatum.</title>
        <authorList>
            <person name="Lovell J.T."/>
            <person name="Jenkins J."/>
            <person name="Shu S."/>
            <person name="Juenger T.E."/>
            <person name="Schmutz J."/>
        </authorList>
    </citation>
    <scope>NUCLEOTIDE SEQUENCE [LARGE SCALE GENOMIC DNA]</scope>
    <source>
        <strain evidence="2">cv. AP13</strain>
    </source>
</reference>
<name>A0A8T0QJP5_PANVG</name>
<gene>
    <name evidence="1" type="ORF">PVAP13_7KG066109</name>
</gene>
<accession>A0A8T0QJP5</accession>